<protein>
    <recommendedName>
        <fullName evidence="1">Allophanate hydrolase C-terminal domain-containing protein</fullName>
    </recommendedName>
</protein>
<dbReference type="Pfam" id="PF21986">
    <property type="entry name" value="AH_C"/>
    <property type="match status" value="1"/>
</dbReference>
<reference evidence="2 3" key="1">
    <citation type="submission" date="2019-03" db="EMBL/GenBank/DDBJ databases">
        <title>Freshwater and sediment microbial communities from various areas in North America, analyzing microbe dynamics in response to fracking.</title>
        <authorList>
            <person name="Lamendella R."/>
        </authorList>
    </citation>
    <scope>NUCLEOTIDE SEQUENCE [LARGE SCALE GENOMIC DNA]</scope>
    <source>
        <strain evidence="2 3">175.2</strain>
    </source>
</reference>
<gene>
    <name evidence="2" type="ORF">EDC90_100694</name>
</gene>
<evidence type="ECO:0000313" key="3">
    <source>
        <dbReference type="Proteomes" id="UP000295097"/>
    </source>
</evidence>
<dbReference type="InterPro" id="IPR053844">
    <property type="entry name" value="AH_C"/>
</dbReference>
<dbReference type="Proteomes" id="UP000295097">
    <property type="component" value="Unassembled WGS sequence"/>
</dbReference>
<evidence type="ECO:0000259" key="1">
    <source>
        <dbReference type="Pfam" id="PF21986"/>
    </source>
</evidence>
<accession>A0A4R3NWH0</accession>
<feature type="domain" description="Allophanate hydrolase C-terminal" evidence="1">
    <location>
        <begin position="37"/>
        <end position="132"/>
    </location>
</feature>
<evidence type="ECO:0000313" key="2">
    <source>
        <dbReference type="EMBL" id="TCT41836.1"/>
    </source>
</evidence>
<sequence length="138" mass="14251">MGFAVELRSQGGSVERLIHSIGTGAGVALPLRKVLGEMPVMANFDFYALSGGPPVRPGLVRDPGPQASSIAVDIWAVPMSAFGRFMAGIPSPLSIGSVSLADGTAVKGFICEAEATATASEITSLGSWRRFIALQTVC</sequence>
<dbReference type="AlphaFoldDB" id="A0A4R3NWH0"/>
<proteinExistence type="predicted"/>
<name>A0A4R3NWH0_9HYPH</name>
<dbReference type="EMBL" id="SMAR01000006">
    <property type="protein sequence ID" value="TCT41836.1"/>
    <property type="molecule type" value="Genomic_DNA"/>
</dbReference>
<dbReference type="Gene3D" id="3.10.490.10">
    <property type="entry name" value="Gamma-glutamyl cyclotransferase-like"/>
    <property type="match status" value="1"/>
</dbReference>
<organism evidence="2 3">
    <name type="scientific">Martelella mediterranea</name>
    <dbReference type="NCBI Taxonomy" id="293089"/>
    <lineage>
        <taxon>Bacteria</taxon>
        <taxon>Pseudomonadati</taxon>
        <taxon>Pseudomonadota</taxon>
        <taxon>Alphaproteobacteria</taxon>
        <taxon>Hyphomicrobiales</taxon>
        <taxon>Aurantimonadaceae</taxon>
        <taxon>Martelella</taxon>
    </lineage>
</organism>
<keyword evidence="3" id="KW-1185">Reference proteome</keyword>
<comment type="caution">
    <text evidence="2">The sequence shown here is derived from an EMBL/GenBank/DDBJ whole genome shotgun (WGS) entry which is preliminary data.</text>
</comment>